<accession>A0A183JSR7</accession>
<dbReference type="Pfam" id="PF25764">
    <property type="entry name" value="KIF21A_4th"/>
    <property type="match status" value="1"/>
</dbReference>
<evidence type="ECO:0000313" key="4">
    <source>
        <dbReference type="WBParaSite" id="SCUD_0000575701-mRNA-1"/>
    </source>
</evidence>
<keyword evidence="3" id="KW-1185">Reference proteome</keyword>
<dbReference type="EMBL" id="UZAK01010230">
    <property type="protein sequence ID" value="VDO98136.1"/>
    <property type="molecule type" value="Genomic_DNA"/>
</dbReference>
<organism evidence="4">
    <name type="scientific">Schistosoma curassoni</name>
    <dbReference type="NCBI Taxonomy" id="6186"/>
    <lineage>
        <taxon>Eukaryota</taxon>
        <taxon>Metazoa</taxon>
        <taxon>Spiralia</taxon>
        <taxon>Lophotrochozoa</taxon>
        <taxon>Platyhelminthes</taxon>
        <taxon>Trematoda</taxon>
        <taxon>Digenea</taxon>
        <taxon>Strigeidida</taxon>
        <taxon>Schistosomatoidea</taxon>
        <taxon>Schistosomatidae</taxon>
        <taxon>Schistosoma</taxon>
    </lineage>
</organism>
<feature type="region of interest" description="Disordered" evidence="1">
    <location>
        <begin position="152"/>
        <end position="172"/>
    </location>
</feature>
<dbReference type="STRING" id="6186.A0A183JSR7"/>
<dbReference type="AlphaFoldDB" id="A0A183JSR7"/>
<sequence>MSYYTDLDRWGSELRARRLECKQRIETIETTIRQKNVLLTSLEAAAEQGDESYCLLLKKYESQIRELESKVIDLEREKSKLLAEHSNKELKDSKTQREARLKTMEQELNQTRRQLTELSRLKKAKEAREAECLRLRNEIQSLKASMIRSAKQLKEESSAYRKWRKEKETEVR</sequence>
<name>A0A183JSR7_9TREM</name>
<proteinExistence type="predicted"/>
<protein>
    <submittedName>
        <fullName evidence="4">Myosin_tail_1 domain-containing protein</fullName>
    </submittedName>
</protein>
<dbReference type="WBParaSite" id="SCUD_0000575701-mRNA-1">
    <property type="protein sequence ID" value="SCUD_0000575701-mRNA-1"/>
    <property type="gene ID" value="SCUD_0000575701"/>
</dbReference>
<evidence type="ECO:0000313" key="3">
    <source>
        <dbReference type="Proteomes" id="UP000279833"/>
    </source>
</evidence>
<dbReference type="Proteomes" id="UP000279833">
    <property type="component" value="Unassembled WGS sequence"/>
</dbReference>
<gene>
    <name evidence="2" type="ORF">SCUD_LOCUS5756</name>
</gene>
<evidence type="ECO:0000256" key="1">
    <source>
        <dbReference type="SAM" id="MobiDB-lite"/>
    </source>
</evidence>
<reference evidence="4" key="1">
    <citation type="submission" date="2016-06" db="UniProtKB">
        <authorList>
            <consortium name="WormBaseParasite"/>
        </authorList>
    </citation>
    <scope>IDENTIFICATION</scope>
</reference>
<evidence type="ECO:0000313" key="2">
    <source>
        <dbReference type="EMBL" id="VDO98136.1"/>
    </source>
</evidence>
<reference evidence="2 3" key="2">
    <citation type="submission" date="2018-11" db="EMBL/GenBank/DDBJ databases">
        <authorList>
            <consortium name="Pathogen Informatics"/>
        </authorList>
    </citation>
    <scope>NUCLEOTIDE SEQUENCE [LARGE SCALE GENOMIC DNA]</scope>
    <source>
        <strain evidence="2">Dakar</strain>
        <strain evidence="3">Dakar, Senegal</strain>
    </source>
</reference>